<keyword evidence="2" id="KW-1185">Reference proteome</keyword>
<reference evidence="2" key="2">
    <citation type="submission" date="2015-01" db="EMBL/GenBank/DDBJ databases">
        <title>Evolutionary Origins and Diversification of the Mycorrhizal Mutualists.</title>
        <authorList>
            <consortium name="DOE Joint Genome Institute"/>
            <consortium name="Mycorrhizal Genomics Consortium"/>
            <person name="Kohler A."/>
            <person name="Kuo A."/>
            <person name="Nagy L.G."/>
            <person name="Floudas D."/>
            <person name="Copeland A."/>
            <person name="Barry K.W."/>
            <person name="Cichocki N."/>
            <person name="Veneault-Fourrey C."/>
            <person name="LaButti K."/>
            <person name="Lindquist E.A."/>
            <person name="Lipzen A."/>
            <person name="Lundell T."/>
            <person name="Morin E."/>
            <person name="Murat C."/>
            <person name="Riley R."/>
            <person name="Ohm R."/>
            <person name="Sun H."/>
            <person name="Tunlid A."/>
            <person name="Henrissat B."/>
            <person name="Grigoriev I.V."/>
            <person name="Hibbett D.S."/>
            <person name="Martin F."/>
        </authorList>
    </citation>
    <scope>NUCLEOTIDE SEQUENCE [LARGE SCALE GENOMIC DNA]</scope>
    <source>
        <strain evidence="2">Marx 270</strain>
    </source>
</reference>
<organism evidence="1 2">
    <name type="scientific">Pisolithus tinctorius Marx 270</name>
    <dbReference type="NCBI Taxonomy" id="870435"/>
    <lineage>
        <taxon>Eukaryota</taxon>
        <taxon>Fungi</taxon>
        <taxon>Dikarya</taxon>
        <taxon>Basidiomycota</taxon>
        <taxon>Agaricomycotina</taxon>
        <taxon>Agaricomycetes</taxon>
        <taxon>Agaricomycetidae</taxon>
        <taxon>Boletales</taxon>
        <taxon>Sclerodermatineae</taxon>
        <taxon>Pisolithaceae</taxon>
        <taxon>Pisolithus</taxon>
    </lineage>
</organism>
<name>A0A0C3NJL9_PISTI</name>
<protein>
    <submittedName>
        <fullName evidence="1">Uncharacterized protein</fullName>
    </submittedName>
</protein>
<dbReference type="HOGENOM" id="CLU_2855995_0_0_1"/>
<feature type="non-terminal residue" evidence="1">
    <location>
        <position position="1"/>
    </location>
</feature>
<evidence type="ECO:0000313" key="2">
    <source>
        <dbReference type="Proteomes" id="UP000054217"/>
    </source>
</evidence>
<dbReference type="EMBL" id="KN832060">
    <property type="protein sequence ID" value="KIN95835.1"/>
    <property type="molecule type" value="Genomic_DNA"/>
</dbReference>
<proteinExistence type="predicted"/>
<reference evidence="1 2" key="1">
    <citation type="submission" date="2014-04" db="EMBL/GenBank/DDBJ databases">
        <authorList>
            <consortium name="DOE Joint Genome Institute"/>
            <person name="Kuo A."/>
            <person name="Kohler A."/>
            <person name="Costa M.D."/>
            <person name="Nagy L.G."/>
            <person name="Floudas D."/>
            <person name="Copeland A."/>
            <person name="Barry K.W."/>
            <person name="Cichocki N."/>
            <person name="Veneault-Fourrey C."/>
            <person name="LaButti K."/>
            <person name="Lindquist E.A."/>
            <person name="Lipzen A."/>
            <person name="Lundell T."/>
            <person name="Morin E."/>
            <person name="Murat C."/>
            <person name="Sun H."/>
            <person name="Tunlid A."/>
            <person name="Henrissat B."/>
            <person name="Grigoriev I.V."/>
            <person name="Hibbett D.S."/>
            <person name="Martin F."/>
            <person name="Nordberg H.P."/>
            <person name="Cantor M.N."/>
            <person name="Hua S.X."/>
        </authorList>
    </citation>
    <scope>NUCLEOTIDE SEQUENCE [LARGE SCALE GENOMIC DNA]</scope>
    <source>
        <strain evidence="1 2">Marx 270</strain>
    </source>
</reference>
<dbReference type="Proteomes" id="UP000054217">
    <property type="component" value="Unassembled WGS sequence"/>
</dbReference>
<dbReference type="AlphaFoldDB" id="A0A0C3NJL9"/>
<dbReference type="InParanoid" id="A0A0C3NJL9"/>
<evidence type="ECO:0000313" key="1">
    <source>
        <dbReference type="EMBL" id="KIN95835.1"/>
    </source>
</evidence>
<sequence>PIEDLCWSTYDAGVLHFATHIPSRSTSSHHIPLLRLNHRFDHFKLDRLNAINHRGTLSGYRMVIY</sequence>
<accession>A0A0C3NJL9</accession>
<gene>
    <name evidence="1" type="ORF">M404DRAFT_1007217</name>
</gene>